<gene>
    <name evidence="3" type="ORF">ALQ11_102613</name>
    <name evidence="1" type="ORF">ALQ41_00905</name>
    <name evidence="2" type="ORF">ALQ42_00288</name>
</gene>
<sequence>MLFEKRSHSTVLEVMLGNDEQPARDCFHHQITVAVKPPYDWWRVGGQTWGKRLIRLQKINPVIRGGRYSALKRIPTTSSSGIAAFAF</sequence>
<dbReference type="AlphaFoldDB" id="A0A0P9R9C9"/>
<dbReference type="EMBL" id="RBPT01000531">
    <property type="protein sequence ID" value="RMO35556.1"/>
    <property type="molecule type" value="Genomic_DNA"/>
</dbReference>
<dbReference type="Proteomes" id="UP000280599">
    <property type="component" value="Unassembled WGS sequence"/>
</dbReference>
<dbReference type="EMBL" id="RBQX01000194">
    <property type="protein sequence ID" value="RMQ14416.1"/>
    <property type="molecule type" value="Genomic_DNA"/>
</dbReference>
<evidence type="ECO:0000313" key="2">
    <source>
        <dbReference type="EMBL" id="RMO35676.1"/>
    </source>
</evidence>
<dbReference type="Proteomes" id="UP000273536">
    <property type="component" value="Unassembled WGS sequence"/>
</dbReference>
<evidence type="ECO:0000313" key="1">
    <source>
        <dbReference type="EMBL" id="RMO35556.1"/>
    </source>
</evidence>
<protein>
    <submittedName>
        <fullName evidence="1">Uncharacterized protein</fullName>
    </submittedName>
</protein>
<evidence type="ECO:0000313" key="6">
    <source>
        <dbReference type="Proteomes" id="UP000280599"/>
    </source>
</evidence>
<evidence type="ECO:0000313" key="3">
    <source>
        <dbReference type="EMBL" id="RMQ14416.1"/>
    </source>
</evidence>
<accession>A0A0P9R9C9</accession>
<reference evidence="4 5" key="1">
    <citation type="submission" date="2018-08" db="EMBL/GenBank/DDBJ databases">
        <title>Recombination of ecologically and evolutionarily significant loci maintains genetic cohesion in the Pseudomonas syringae species complex.</title>
        <authorList>
            <person name="Dillon M."/>
            <person name="Thakur S."/>
            <person name="Almeida R.N.D."/>
            <person name="Weir B.S."/>
            <person name="Guttman D.S."/>
        </authorList>
    </citation>
    <scope>NUCLEOTIDE SEQUENCE [LARGE SCALE GENOMIC DNA]</scope>
    <source>
        <strain evidence="3 4">ICMP 4182</strain>
        <strain evidence="2 5">ICMP 6372</strain>
        <strain evidence="1 6">ICMP 867</strain>
    </source>
</reference>
<dbReference type="EMBL" id="RBPS01000212">
    <property type="protein sequence ID" value="RMO35676.1"/>
    <property type="molecule type" value="Genomic_DNA"/>
</dbReference>
<comment type="caution">
    <text evidence="1">The sequence shown here is derived from an EMBL/GenBank/DDBJ whole genome shotgun (WGS) entry which is preliminary data.</text>
</comment>
<evidence type="ECO:0000313" key="4">
    <source>
        <dbReference type="Proteomes" id="UP000272471"/>
    </source>
</evidence>
<evidence type="ECO:0000313" key="5">
    <source>
        <dbReference type="Proteomes" id="UP000273536"/>
    </source>
</evidence>
<dbReference type="Proteomes" id="UP000272471">
    <property type="component" value="Unassembled WGS sequence"/>
</dbReference>
<proteinExistence type="predicted"/>
<name>A0A0P9R9C9_PSESG</name>
<organism evidence="1 6">
    <name type="scientific">Pseudomonas savastanoi pv. glycinea</name>
    <name type="common">Pseudomonas syringae pv. glycinea</name>
    <dbReference type="NCBI Taxonomy" id="318"/>
    <lineage>
        <taxon>Bacteria</taxon>
        <taxon>Pseudomonadati</taxon>
        <taxon>Pseudomonadota</taxon>
        <taxon>Gammaproteobacteria</taxon>
        <taxon>Pseudomonadales</taxon>
        <taxon>Pseudomonadaceae</taxon>
        <taxon>Pseudomonas</taxon>
    </lineage>
</organism>